<accession>A0A923K4I6</accession>
<reference evidence="3" key="3">
    <citation type="submission" date="2021-06" db="EMBL/GenBank/DDBJ databases">
        <title>Updating the genus Pseudomonas: Description of 43 new species and partition of the Pseudomonas putida group.</title>
        <authorList>
            <person name="Girard L."/>
            <person name="Lood C."/>
            <person name="Vandamme P."/>
            <person name="Rokni-Zadeh H."/>
            <person name="Van Noort V."/>
            <person name="Hofte M."/>
            <person name="Lavigne R."/>
            <person name="De Mot R."/>
        </authorList>
    </citation>
    <scope>NUCLEOTIDE SEQUENCE</scope>
    <source>
        <strain evidence="3">RW4S2</strain>
    </source>
</reference>
<name>A0A923K4I6_9PSED</name>
<reference evidence="2" key="2">
    <citation type="submission" date="2020-07" db="EMBL/GenBank/DDBJ databases">
        <authorList>
            <person name="Lood C."/>
            <person name="Girard L."/>
        </authorList>
    </citation>
    <scope>NUCLEOTIDE SEQUENCE</scope>
    <source>
        <strain evidence="2">RW4S2</strain>
    </source>
</reference>
<protein>
    <submittedName>
        <fullName evidence="2">Uncharacterized protein</fullName>
    </submittedName>
</protein>
<dbReference type="Pfam" id="PF19865">
    <property type="entry name" value="DUF6338"/>
    <property type="match status" value="1"/>
</dbReference>
<keyword evidence="1" id="KW-0472">Membrane</keyword>
<proteinExistence type="predicted"/>
<reference evidence="2 4" key="1">
    <citation type="journal article" date="2020" name="Microorganisms">
        <title>Reliable Identification of Environmental Pseudomonas Isolates Using the rpoD Gene.</title>
        <authorList>
            <consortium name="The Broad Institute Genome Sequencing Platform"/>
            <person name="Girard L."/>
            <person name="Lood C."/>
            <person name="Rokni-Zadeh H."/>
            <person name="van Noort V."/>
            <person name="Lavigne R."/>
            <person name="De Mot R."/>
        </authorList>
    </citation>
    <scope>NUCLEOTIDE SEQUENCE</scope>
    <source>
        <strain evidence="2 4">RW4S2</strain>
    </source>
</reference>
<evidence type="ECO:0000313" key="3">
    <source>
        <dbReference type="EMBL" id="MBV4540086.1"/>
    </source>
</evidence>
<keyword evidence="1" id="KW-0812">Transmembrane</keyword>
<sequence>MDIWAADKLILFIAFVIPGFISIKCYQLFHPGVIRNAADQVVDAIAYSCINYALFLWLIFAVEDSALRTAHPILYGLFYVVVLLIGPVIWAVMWRWMRSWEVFQRNAPHPTAKPWDFVFQQRKPYWVIVHLKGGGMIGGLYGGRSFASSAPATEQIYLEQEWIVEDGGLTRAVESSAGVLVSGSEIAHIEFRQFRG</sequence>
<keyword evidence="4" id="KW-1185">Reference proteome</keyword>
<evidence type="ECO:0000313" key="4">
    <source>
        <dbReference type="Proteomes" id="UP000628137"/>
    </source>
</evidence>
<evidence type="ECO:0000313" key="2">
    <source>
        <dbReference type="EMBL" id="MBC3469170.1"/>
    </source>
</evidence>
<organism evidence="2">
    <name type="scientific">Pseudomonas vlassakiae</name>
    <dbReference type="NCBI Taxonomy" id="485888"/>
    <lineage>
        <taxon>Bacteria</taxon>
        <taxon>Pseudomonadati</taxon>
        <taxon>Pseudomonadota</taxon>
        <taxon>Gammaproteobacteria</taxon>
        <taxon>Pseudomonadales</taxon>
        <taxon>Pseudomonadaceae</taxon>
        <taxon>Pseudomonas</taxon>
    </lineage>
</organism>
<gene>
    <name evidence="3" type="ORF">HU738_003400</name>
    <name evidence="2" type="ORF">HU738_01235</name>
</gene>
<dbReference type="AlphaFoldDB" id="A0A923K4I6"/>
<dbReference type="InterPro" id="IPR045919">
    <property type="entry name" value="DUF6338"/>
</dbReference>
<dbReference type="EMBL" id="JABWRP020000002">
    <property type="protein sequence ID" value="MBV4540086.1"/>
    <property type="molecule type" value="Genomic_DNA"/>
</dbReference>
<dbReference type="Proteomes" id="UP000628137">
    <property type="component" value="Unassembled WGS sequence"/>
</dbReference>
<dbReference type="EMBL" id="JABWRP010000001">
    <property type="protein sequence ID" value="MBC3469170.1"/>
    <property type="molecule type" value="Genomic_DNA"/>
</dbReference>
<feature type="transmembrane region" description="Helical" evidence="1">
    <location>
        <begin position="44"/>
        <end position="62"/>
    </location>
</feature>
<keyword evidence="1" id="KW-1133">Transmembrane helix</keyword>
<evidence type="ECO:0000256" key="1">
    <source>
        <dbReference type="SAM" id="Phobius"/>
    </source>
</evidence>
<feature type="transmembrane region" description="Helical" evidence="1">
    <location>
        <begin position="9"/>
        <end position="29"/>
    </location>
</feature>
<comment type="caution">
    <text evidence="2">The sequence shown here is derived from an EMBL/GenBank/DDBJ whole genome shotgun (WGS) entry which is preliminary data.</text>
</comment>
<dbReference type="RefSeq" id="WP_186600977.1">
    <property type="nucleotide sequence ID" value="NZ_JABWRP020000002.1"/>
</dbReference>
<feature type="transmembrane region" description="Helical" evidence="1">
    <location>
        <begin position="74"/>
        <end position="97"/>
    </location>
</feature>